<dbReference type="EMBL" id="JBBHLL010000096">
    <property type="protein sequence ID" value="KAK7817237.1"/>
    <property type="molecule type" value="Genomic_DNA"/>
</dbReference>
<accession>A0AAW0ISM3</accession>
<proteinExistence type="predicted"/>
<protein>
    <submittedName>
        <fullName evidence="1">Uncharacterized protein</fullName>
    </submittedName>
</protein>
<dbReference type="AlphaFoldDB" id="A0AAW0ISM3"/>
<dbReference type="Proteomes" id="UP001488838">
    <property type="component" value="Unassembled WGS sequence"/>
</dbReference>
<keyword evidence="2" id="KW-1185">Reference proteome</keyword>
<name>A0AAW0ISM3_MYOGA</name>
<sequence>MGTHQSEVHFVLDVQMTQMLQMNPTVQLEVELMAEDFSKEGVPAFIKVEFVESIDILPGKCITIRTRTQNILTGSFMPQPQSDNLAK</sequence>
<evidence type="ECO:0000313" key="2">
    <source>
        <dbReference type="Proteomes" id="UP001488838"/>
    </source>
</evidence>
<gene>
    <name evidence="1" type="ORF">U0070_004374</name>
</gene>
<evidence type="ECO:0000313" key="1">
    <source>
        <dbReference type="EMBL" id="KAK7817237.1"/>
    </source>
</evidence>
<comment type="caution">
    <text evidence="1">The sequence shown here is derived from an EMBL/GenBank/DDBJ whole genome shotgun (WGS) entry which is preliminary data.</text>
</comment>
<reference evidence="1 2" key="1">
    <citation type="journal article" date="2023" name="bioRxiv">
        <title>Conserved and derived expression patterns and positive selection on dental genes reveal complex evolutionary context of ever-growing rodent molars.</title>
        <authorList>
            <person name="Calamari Z.T."/>
            <person name="Song A."/>
            <person name="Cohen E."/>
            <person name="Akter M."/>
            <person name="Roy R.D."/>
            <person name="Hallikas O."/>
            <person name="Christensen M.M."/>
            <person name="Li P."/>
            <person name="Marangoni P."/>
            <person name="Jernvall J."/>
            <person name="Klein O.D."/>
        </authorList>
    </citation>
    <scope>NUCLEOTIDE SEQUENCE [LARGE SCALE GENOMIC DNA]</scope>
    <source>
        <strain evidence="1">V071</strain>
    </source>
</reference>
<organism evidence="1 2">
    <name type="scientific">Myodes glareolus</name>
    <name type="common">Bank vole</name>
    <name type="synonym">Clethrionomys glareolus</name>
    <dbReference type="NCBI Taxonomy" id="447135"/>
    <lineage>
        <taxon>Eukaryota</taxon>
        <taxon>Metazoa</taxon>
        <taxon>Chordata</taxon>
        <taxon>Craniata</taxon>
        <taxon>Vertebrata</taxon>
        <taxon>Euteleostomi</taxon>
        <taxon>Mammalia</taxon>
        <taxon>Eutheria</taxon>
        <taxon>Euarchontoglires</taxon>
        <taxon>Glires</taxon>
        <taxon>Rodentia</taxon>
        <taxon>Myomorpha</taxon>
        <taxon>Muroidea</taxon>
        <taxon>Cricetidae</taxon>
        <taxon>Arvicolinae</taxon>
        <taxon>Myodes</taxon>
    </lineage>
</organism>